<dbReference type="SUPFAM" id="SSF48403">
    <property type="entry name" value="Ankyrin repeat"/>
    <property type="match status" value="1"/>
</dbReference>
<feature type="transmembrane region" description="Helical" evidence="11">
    <location>
        <begin position="547"/>
        <end position="578"/>
    </location>
</feature>
<dbReference type="RefSeq" id="XP_013394254.1">
    <property type="nucleotide sequence ID" value="XM_013538800.1"/>
</dbReference>
<keyword evidence="10" id="KW-0040">ANK repeat</keyword>
<comment type="subcellular location">
    <subcellularLocation>
        <location evidence="1">Cell membrane</location>
        <topology evidence="1">Multi-pass membrane protein</topology>
    </subcellularLocation>
</comment>
<dbReference type="InterPro" id="IPR036770">
    <property type="entry name" value="Ankyrin_rpt-contain_sf"/>
</dbReference>
<feature type="transmembrane region" description="Helical" evidence="11">
    <location>
        <begin position="661"/>
        <end position="683"/>
    </location>
</feature>
<dbReference type="PROSITE" id="PS50088">
    <property type="entry name" value="ANK_REPEAT"/>
    <property type="match status" value="1"/>
</dbReference>
<dbReference type="PANTHER" id="PTHR10582:SF31">
    <property type="entry name" value="TRANSIENT RECEPTOR POTENTIAL CATION CHANNEL SUBFAMILY V MEMBER 6-LIKE"/>
    <property type="match status" value="1"/>
</dbReference>
<proteinExistence type="predicted"/>
<evidence type="ECO:0000256" key="10">
    <source>
        <dbReference type="PROSITE-ProRule" id="PRU00023"/>
    </source>
</evidence>
<dbReference type="GO" id="GO:0005886">
    <property type="term" value="C:plasma membrane"/>
    <property type="evidence" value="ECO:0007669"/>
    <property type="project" value="UniProtKB-SubCell"/>
</dbReference>
<protein>
    <submittedName>
        <fullName evidence="13">Transient receptor potential cation channel subfamily V member 6</fullName>
    </submittedName>
</protein>
<dbReference type="AlphaFoldDB" id="A0A1S3IA20"/>
<dbReference type="InterPro" id="IPR002110">
    <property type="entry name" value="Ankyrin_rpt"/>
</dbReference>
<reference evidence="13" key="1">
    <citation type="submission" date="2025-08" db="UniProtKB">
        <authorList>
            <consortium name="RefSeq"/>
        </authorList>
    </citation>
    <scope>IDENTIFICATION</scope>
    <source>
        <tissue evidence="13">Gonads</tissue>
    </source>
</reference>
<dbReference type="OMA" id="ADTHWRV"/>
<keyword evidence="4" id="KW-0109">Calcium transport</keyword>
<organism evidence="12 13">
    <name type="scientific">Lingula anatina</name>
    <name type="common">Brachiopod</name>
    <name type="synonym">Lingula unguis</name>
    <dbReference type="NCBI Taxonomy" id="7574"/>
    <lineage>
        <taxon>Eukaryota</taxon>
        <taxon>Metazoa</taxon>
        <taxon>Spiralia</taxon>
        <taxon>Lophotrochozoa</taxon>
        <taxon>Brachiopoda</taxon>
        <taxon>Linguliformea</taxon>
        <taxon>Lingulata</taxon>
        <taxon>Lingulida</taxon>
        <taxon>Linguloidea</taxon>
        <taxon>Lingulidae</taxon>
        <taxon>Lingula</taxon>
    </lineage>
</organism>
<keyword evidence="3" id="KW-1003">Cell membrane</keyword>
<dbReference type="InterPro" id="IPR024862">
    <property type="entry name" value="TRPV"/>
</dbReference>
<evidence type="ECO:0000256" key="7">
    <source>
        <dbReference type="ARBA" id="ARBA00022837"/>
    </source>
</evidence>
<dbReference type="OrthoDB" id="6281279at2759"/>
<evidence type="ECO:0000256" key="5">
    <source>
        <dbReference type="ARBA" id="ARBA00022673"/>
    </source>
</evidence>
<name>A0A1S3IA20_LINAN</name>
<keyword evidence="13" id="KW-0675">Receptor</keyword>
<keyword evidence="9" id="KW-0407">Ion channel</keyword>
<dbReference type="GO" id="GO:0005262">
    <property type="term" value="F:calcium channel activity"/>
    <property type="evidence" value="ECO:0007669"/>
    <property type="project" value="UniProtKB-KW"/>
</dbReference>
<dbReference type="SMART" id="SM00248">
    <property type="entry name" value="ANK"/>
    <property type="match status" value="4"/>
</dbReference>
<evidence type="ECO:0000256" key="3">
    <source>
        <dbReference type="ARBA" id="ARBA00022475"/>
    </source>
</evidence>
<dbReference type="Gene3D" id="1.25.40.20">
    <property type="entry name" value="Ankyrin repeat-containing domain"/>
    <property type="match status" value="1"/>
</dbReference>
<evidence type="ECO:0000313" key="13">
    <source>
        <dbReference type="RefSeq" id="XP_013394254.1"/>
    </source>
</evidence>
<dbReference type="KEGG" id="lak:106161780"/>
<evidence type="ECO:0000256" key="6">
    <source>
        <dbReference type="ARBA" id="ARBA00022737"/>
    </source>
</evidence>
<dbReference type="InParanoid" id="A0A1S3IA20"/>
<evidence type="ECO:0000256" key="2">
    <source>
        <dbReference type="ARBA" id="ARBA00022448"/>
    </source>
</evidence>
<accession>A0A1S3IA20</accession>
<keyword evidence="7" id="KW-0106">Calcium</keyword>
<gene>
    <name evidence="13" type="primary">LOC106161780</name>
</gene>
<dbReference type="Pfam" id="PF12796">
    <property type="entry name" value="Ank_2"/>
    <property type="match status" value="1"/>
</dbReference>
<dbReference type="GO" id="GO:0098703">
    <property type="term" value="P:calcium ion import across plasma membrane"/>
    <property type="evidence" value="ECO:0007669"/>
    <property type="project" value="TreeGrafter"/>
</dbReference>
<evidence type="ECO:0000256" key="4">
    <source>
        <dbReference type="ARBA" id="ARBA00022568"/>
    </source>
</evidence>
<feature type="transmembrane region" description="Helical" evidence="11">
    <location>
        <begin position="491"/>
        <end position="513"/>
    </location>
</feature>
<keyword evidence="2" id="KW-0813">Transport</keyword>
<feature type="repeat" description="ANK" evidence="10">
    <location>
        <begin position="202"/>
        <end position="226"/>
    </location>
</feature>
<keyword evidence="11" id="KW-0812">Transmembrane</keyword>
<evidence type="ECO:0000256" key="1">
    <source>
        <dbReference type="ARBA" id="ARBA00004651"/>
    </source>
</evidence>
<keyword evidence="11" id="KW-1133">Transmembrane helix</keyword>
<evidence type="ECO:0000256" key="8">
    <source>
        <dbReference type="ARBA" id="ARBA00023065"/>
    </source>
</evidence>
<dbReference type="PROSITE" id="PS50297">
    <property type="entry name" value="ANK_REP_REGION"/>
    <property type="match status" value="1"/>
</dbReference>
<feature type="transmembrane region" description="Helical" evidence="11">
    <location>
        <begin position="728"/>
        <end position="751"/>
    </location>
</feature>
<keyword evidence="11" id="KW-0472">Membrane</keyword>
<keyword evidence="12" id="KW-1185">Reference proteome</keyword>
<dbReference type="PANTHER" id="PTHR10582">
    <property type="entry name" value="TRANSIENT RECEPTOR POTENTIAL ION CHANNEL PROTEIN"/>
    <property type="match status" value="1"/>
</dbReference>
<evidence type="ECO:0000256" key="9">
    <source>
        <dbReference type="ARBA" id="ARBA00023303"/>
    </source>
</evidence>
<keyword evidence="8" id="KW-0406">Ion transport</keyword>
<dbReference type="GeneID" id="106161780"/>
<keyword evidence="5" id="KW-0107">Calcium channel</keyword>
<sequence length="829" mass="93927">MAGQELPLVTQVAEFQDMGEINNGFDDTDFHRPADSNLQAEHRDTANIQGDYFGATEHGNSAVVPVSDPNSRSFATYFDAPDGHVNVEDSSDAPDYAMCCSCCWKYGGNSVDMAAHYTDLPTLQEEKDLSTSSEDSAEVKTYMAQISHCLNTSQKTKVMNELMYVARTGFVNRLKVTLNVIKTCLDSQSANQFLLHDCTGELSETPLHVALIYNQTEAAKILIDHGKANLVMKPYTHCHYEGTTALHFAVVNGNIEAIDKMVSVLNDEQRSELLHTAATGTFFKEKFKASELPLTLSVWCGYNDLFDKLIQYGASPFQTESTTGNNIIHSLVLYSEQNADLAVQMYHFVLNSFKCHYHCKGMREMRGNSNMMPERKGVRFMQQTLLQQSNKDGYTPLALAAKCGFPEMFHSILGTEGVYKFTLWRFGPAKYELYDMTEVDTLKIEGNSSAFELLIYEHKSFESKGSLECLQSPPIKKLIDLKWKNYRAIHYTWAMLHLLYSIIFTLCAVFRPLQQQASNSSSSCASSTTYYTKRSLDSTMSDVQGQLFMAGAIFVVIMAVCYFAFECVDVALSLKLLFGKRNYKPSMAVIFKPDPFRTVSWFSSLFTITWFILHMLRHDSEDTFLSLAVVFTWHFGLFFFKANQSAGFLTVMIWKMLVGDLVLFMEVCIIMLLAYATGMYVVYQEAAEGVPTDMSSFERSLFKFYDLTFGLAEFDDTDKSHSPVIARLLYMFFLALVVLLLLNMLIAAFSATYSNIDQLKGIGWKKLRSEALLLMERRLYGLHGKRMGSGYEIHNIEICGKKTYRWFLPVENLDYHTMSGSSKPEYYDI</sequence>
<dbReference type="Proteomes" id="UP000085678">
    <property type="component" value="Unplaced"/>
</dbReference>
<evidence type="ECO:0000256" key="11">
    <source>
        <dbReference type="SAM" id="Phobius"/>
    </source>
</evidence>
<keyword evidence="6" id="KW-0677">Repeat</keyword>
<evidence type="ECO:0000313" key="12">
    <source>
        <dbReference type="Proteomes" id="UP000085678"/>
    </source>
</evidence>
<feature type="transmembrane region" description="Helical" evidence="11">
    <location>
        <begin position="623"/>
        <end position="640"/>
    </location>
</feature>